<dbReference type="Pfam" id="PF00403">
    <property type="entry name" value="HMA"/>
    <property type="match status" value="1"/>
</dbReference>
<dbReference type="Proteomes" id="UP000319716">
    <property type="component" value="Unassembled WGS sequence"/>
</dbReference>
<name>A0A4Y1ZCT7_9BACL</name>
<dbReference type="AlphaFoldDB" id="A0A4Y1ZCT7"/>
<comment type="caution">
    <text evidence="3">The sequence shown here is derived from an EMBL/GenBank/DDBJ whole genome shotgun (WGS) entry which is preliminary data.</text>
</comment>
<dbReference type="InterPro" id="IPR006122">
    <property type="entry name" value="HMA_Cu_ion-bd"/>
</dbReference>
<dbReference type="InterPro" id="IPR036163">
    <property type="entry name" value="HMA_dom_sf"/>
</dbReference>
<dbReference type="EMBL" id="BEXB01000017">
    <property type="protein sequence ID" value="GAY76773.1"/>
    <property type="molecule type" value="Genomic_DNA"/>
</dbReference>
<evidence type="ECO:0000313" key="4">
    <source>
        <dbReference type="Proteomes" id="UP000319716"/>
    </source>
</evidence>
<dbReference type="FunFam" id="3.30.70.100:FF:000001">
    <property type="entry name" value="ATPase copper transporting beta"/>
    <property type="match status" value="1"/>
</dbReference>
<proteinExistence type="predicted"/>
<dbReference type="GO" id="GO:0005507">
    <property type="term" value="F:copper ion binding"/>
    <property type="evidence" value="ECO:0007669"/>
    <property type="project" value="InterPro"/>
</dbReference>
<reference evidence="3 4" key="1">
    <citation type="submission" date="2017-11" db="EMBL/GenBank/DDBJ databases">
        <title>Draft Genome Sequence of Sporolactobacillus inulinus NBRC 111894 Isolated from Koso, a Japanese Sugar-Vegetable Fermented Beverage.</title>
        <authorList>
            <person name="Chiou T.Y."/>
            <person name="Oshima K."/>
            <person name="Suda W."/>
            <person name="Hattori M."/>
            <person name="Takahashi T."/>
        </authorList>
    </citation>
    <scope>NUCLEOTIDE SEQUENCE [LARGE SCALE GENOMIC DNA]</scope>
    <source>
        <strain evidence="3 4">NBRC111894</strain>
    </source>
</reference>
<dbReference type="PRINTS" id="PR00944">
    <property type="entry name" value="CUEXPORT"/>
</dbReference>
<keyword evidence="1" id="KW-0479">Metal-binding</keyword>
<protein>
    <submittedName>
        <fullName evidence="3">Copper chaperone</fullName>
    </submittedName>
</protein>
<dbReference type="GO" id="GO:0006825">
    <property type="term" value="P:copper ion transport"/>
    <property type="evidence" value="ECO:0007669"/>
    <property type="project" value="InterPro"/>
</dbReference>
<sequence length="78" mass="8639">MKRRLTTYGKTKLDVKGMMGDHCKNLVTKTLNGLDGVSAVSVDLKTGEAAVDYDETKVQYDKMKEAVEEQGYDVVGQH</sequence>
<evidence type="ECO:0000256" key="1">
    <source>
        <dbReference type="ARBA" id="ARBA00022723"/>
    </source>
</evidence>
<dbReference type="Gene3D" id="3.30.70.100">
    <property type="match status" value="1"/>
</dbReference>
<evidence type="ECO:0000313" key="3">
    <source>
        <dbReference type="EMBL" id="GAY76773.1"/>
    </source>
</evidence>
<dbReference type="SUPFAM" id="SSF55008">
    <property type="entry name" value="HMA, heavy metal-associated domain"/>
    <property type="match status" value="1"/>
</dbReference>
<dbReference type="PROSITE" id="PS50846">
    <property type="entry name" value="HMA_2"/>
    <property type="match status" value="1"/>
</dbReference>
<dbReference type="NCBIfam" id="TIGR00003">
    <property type="entry name" value="copper ion binding protein"/>
    <property type="match status" value="1"/>
</dbReference>
<dbReference type="InterPro" id="IPR006121">
    <property type="entry name" value="HMA_dom"/>
</dbReference>
<accession>A0A4Y1ZCT7</accession>
<feature type="domain" description="HMA" evidence="2">
    <location>
        <begin position="9"/>
        <end position="75"/>
    </location>
</feature>
<dbReference type="CDD" id="cd00371">
    <property type="entry name" value="HMA"/>
    <property type="match status" value="1"/>
</dbReference>
<organism evidence="3 4">
    <name type="scientific">Sporolactobacillus inulinus</name>
    <dbReference type="NCBI Taxonomy" id="2078"/>
    <lineage>
        <taxon>Bacteria</taxon>
        <taxon>Bacillati</taxon>
        <taxon>Bacillota</taxon>
        <taxon>Bacilli</taxon>
        <taxon>Bacillales</taxon>
        <taxon>Sporolactobacillaceae</taxon>
        <taxon>Sporolactobacillus</taxon>
    </lineage>
</organism>
<dbReference type="InterPro" id="IPR000428">
    <property type="entry name" value="Cu-bd"/>
</dbReference>
<evidence type="ECO:0000259" key="2">
    <source>
        <dbReference type="PROSITE" id="PS50846"/>
    </source>
</evidence>
<gene>
    <name evidence="3" type="ORF">NBRC111894_2327</name>
</gene>